<gene>
    <name evidence="2" type="ORF">GGQ74_001025</name>
</gene>
<evidence type="ECO:0000256" key="1">
    <source>
        <dbReference type="SAM" id="SignalP"/>
    </source>
</evidence>
<name>A0A846QPP7_9BACT</name>
<accession>A0A846QPP7</accession>
<evidence type="ECO:0000313" key="2">
    <source>
        <dbReference type="EMBL" id="NJB67385.1"/>
    </source>
</evidence>
<keyword evidence="1" id="KW-0732">Signal</keyword>
<dbReference type="EMBL" id="JAATJA010000001">
    <property type="protein sequence ID" value="NJB67385.1"/>
    <property type="molecule type" value="Genomic_DNA"/>
</dbReference>
<dbReference type="PROSITE" id="PS51257">
    <property type="entry name" value="PROKAR_LIPOPROTEIN"/>
    <property type="match status" value="1"/>
</dbReference>
<protein>
    <recommendedName>
        <fullName evidence="4">Lipoprotein</fullName>
    </recommendedName>
</protein>
<keyword evidence="3" id="KW-1185">Reference proteome</keyword>
<reference evidence="2 3" key="1">
    <citation type="submission" date="2020-03" db="EMBL/GenBank/DDBJ databases">
        <title>Genomic Encyclopedia of Type Strains, Phase IV (KMG-IV): sequencing the most valuable type-strain genomes for metagenomic binning, comparative biology and taxonomic classification.</title>
        <authorList>
            <person name="Goeker M."/>
        </authorList>
    </citation>
    <scope>NUCLEOTIDE SEQUENCE [LARGE SCALE GENOMIC DNA]</scope>
    <source>
        <strain evidence="2 3">DSM 24233</strain>
    </source>
</reference>
<feature type="chain" id="PRO_5032670943" description="Lipoprotein" evidence="1">
    <location>
        <begin position="29"/>
        <end position="215"/>
    </location>
</feature>
<comment type="caution">
    <text evidence="2">The sequence shown here is derived from an EMBL/GenBank/DDBJ whole genome shotgun (WGS) entry which is preliminary data.</text>
</comment>
<organism evidence="2 3">
    <name type="scientific">Desulfobaculum xiamenense</name>
    <dbReference type="NCBI Taxonomy" id="995050"/>
    <lineage>
        <taxon>Bacteria</taxon>
        <taxon>Pseudomonadati</taxon>
        <taxon>Thermodesulfobacteriota</taxon>
        <taxon>Desulfovibrionia</taxon>
        <taxon>Desulfovibrionales</taxon>
        <taxon>Desulfovibrionaceae</taxon>
        <taxon>Desulfobaculum</taxon>
    </lineage>
</organism>
<proteinExistence type="predicted"/>
<evidence type="ECO:0008006" key="4">
    <source>
        <dbReference type="Google" id="ProtNLM"/>
    </source>
</evidence>
<dbReference type="AlphaFoldDB" id="A0A846QPP7"/>
<dbReference type="RefSeq" id="WP_167940445.1">
    <property type="nucleotide sequence ID" value="NZ_JAATJA010000001.1"/>
</dbReference>
<dbReference type="Proteomes" id="UP000580856">
    <property type="component" value="Unassembled WGS sequence"/>
</dbReference>
<evidence type="ECO:0000313" key="3">
    <source>
        <dbReference type="Proteomes" id="UP000580856"/>
    </source>
</evidence>
<sequence>MRRSIFVRLALAMACLAFLGAGCRAAKAPVEGPHGSLAVAPFTQPLMDSELLAGFIPEEAVAVKPVVLGGLDAVLAEELGKGLAAQYQRPAEVRQCMQIQLSANDGKRRTALESWLEVGRCLGVDYLLVPQLMLWGERDGSEIAVRRPAAVILDLYLVDVKAEGLAARYHFDEAQLSLTENILDADKFVKRKGKWITATELAREGLARGVKEFGL</sequence>
<feature type="signal peptide" evidence="1">
    <location>
        <begin position="1"/>
        <end position="28"/>
    </location>
</feature>